<feature type="compositionally biased region" description="Polar residues" evidence="1">
    <location>
        <begin position="108"/>
        <end position="118"/>
    </location>
</feature>
<organism evidence="2 3">
    <name type="scientific">Knipowitschia caucasica</name>
    <name type="common">Caucasian dwarf goby</name>
    <name type="synonym">Pomatoschistus caucasicus</name>
    <dbReference type="NCBI Taxonomy" id="637954"/>
    <lineage>
        <taxon>Eukaryota</taxon>
        <taxon>Metazoa</taxon>
        <taxon>Chordata</taxon>
        <taxon>Craniata</taxon>
        <taxon>Vertebrata</taxon>
        <taxon>Euteleostomi</taxon>
        <taxon>Actinopterygii</taxon>
        <taxon>Neopterygii</taxon>
        <taxon>Teleostei</taxon>
        <taxon>Neoteleostei</taxon>
        <taxon>Acanthomorphata</taxon>
        <taxon>Gobiaria</taxon>
        <taxon>Gobiiformes</taxon>
        <taxon>Gobioidei</taxon>
        <taxon>Gobiidae</taxon>
        <taxon>Gobiinae</taxon>
        <taxon>Knipowitschia</taxon>
    </lineage>
</organism>
<feature type="compositionally biased region" description="Basic and acidic residues" evidence="1">
    <location>
        <begin position="121"/>
        <end position="132"/>
    </location>
</feature>
<protein>
    <submittedName>
        <fullName evidence="2">Uncharacterized protein</fullName>
    </submittedName>
</protein>
<name>A0AAV2IZS6_KNICA</name>
<dbReference type="AlphaFoldDB" id="A0AAV2IZS6"/>
<evidence type="ECO:0000313" key="2">
    <source>
        <dbReference type="EMBL" id="CAL1570779.1"/>
    </source>
</evidence>
<accession>A0AAV2IZS6</accession>
<dbReference type="EMBL" id="OZ035832">
    <property type="protein sequence ID" value="CAL1570779.1"/>
    <property type="molecule type" value="Genomic_DNA"/>
</dbReference>
<evidence type="ECO:0000256" key="1">
    <source>
        <dbReference type="SAM" id="MobiDB-lite"/>
    </source>
</evidence>
<reference evidence="2 3" key="1">
    <citation type="submission" date="2024-04" db="EMBL/GenBank/DDBJ databases">
        <authorList>
            <person name="Waldvogel A.-M."/>
            <person name="Schoenle A."/>
        </authorList>
    </citation>
    <scope>NUCLEOTIDE SEQUENCE [LARGE SCALE GENOMIC DNA]</scope>
</reference>
<keyword evidence="3" id="KW-1185">Reference proteome</keyword>
<gene>
    <name evidence="2" type="ORF">KC01_LOCUS3004</name>
</gene>
<sequence>MISCLTPVPTHRWSTELFFCEGPNGATVPSRAERHQRRTEPSWWVFIHGETQVLNADASRDVFKARHAPLGLRFPSMLSVCLTEQSPMQGTSAADAPGTTIWLANMPATPSAQKTQGSHEFFVKRESERDDCGGTVRRSS</sequence>
<feature type="region of interest" description="Disordered" evidence="1">
    <location>
        <begin position="108"/>
        <end position="140"/>
    </location>
</feature>
<evidence type="ECO:0000313" key="3">
    <source>
        <dbReference type="Proteomes" id="UP001497482"/>
    </source>
</evidence>
<dbReference type="Proteomes" id="UP001497482">
    <property type="component" value="Chromosome 10"/>
</dbReference>
<proteinExistence type="predicted"/>